<evidence type="ECO:0000256" key="7">
    <source>
        <dbReference type="ARBA" id="ARBA00023136"/>
    </source>
</evidence>
<dbReference type="Gene3D" id="2.60.40.60">
    <property type="entry name" value="Cadherins"/>
    <property type="match status" value="9"/>
</dbReference>
<dbReference type="InterPro" id="IPR050971">
    <property type="entry name" value="Cadherin-domain_protein"/>
</dbReference>
<dbReference type="RefSeq" id="WP_255837542.1">
    <property type="nucleotide sequence ID" value="NZ_CP073346.1"/>
</dbReference>
<dbReference type="Gene3D" id="2.60.40.10">
    <property type="entry name" value="Immunoglobulins"/>
    <property type="match status" value="1"/>
</dbReference>
<dbReference type="CDD" id="cd11304">
    <property type="entry name" value="Cadherin_repeat"/>
    <property type="match status" value="9"/>
</dbReference>
<feature type="domain" description="Cadherin" evidence="9">
    <location>
        <begin position="1078"/>
        <end position="1166"/>
    </location>
</feature>
<feature type="domain" description="Cadherin" evidence="9">
    <location>
        <begin position="866"/>
        <end position="954"/>
    </location>
</feature>
<evidence type="ECO:0000259" key="9">
    <source>
        <dbReference type="PROSITE" id="PS50268"/>
    </source>
</evidence>
<feature type="domain" description="Cadherin" evidence="9">
    <location>
        <begin position="654"/>
        <end position="742"/>
    </location>
</feature>
<name>A0ABY5H3V2_9PSED</name>
<dbReference type="Gene3D" id="2.150.10.10">
    <property type="entry name" value="Serralysin-like metalloprotease, C-terminal"/>
    <property type="match status" value="4"/>
</dbReference>
<evidence type="ECO:0000313" key="10">
    <source>
        <dbReference type="EMBL" id="UTW06976.1"/>
    </source>
</evidence>
<dbReference type="InterPro" id="IPR001343">
    <property type="entry name" value="Hemolysn_Ca-bd"/>
</dbReference>
<evidence type="ECO:0000256" key="3">
    <source>
        <dbReference type="ARBA" id="ARBA00022737"/>
    </source>
</evidence>
<keyword evidence="7" id="KW-0472">Membrane</keyword>
<comment type="subcellular location">
    <subcellularLocation>
        <location evidence="1">Membrane</location>
    </subcellularLocation>
</comment>
<dbReference type="Pfam" id="PF17963">
    <property type="entry name" value="Big_9"/>
    <property type="match status" value="5"/>
</dbReference>
<dbReference type="PANTHER" id="PTHR24025:SF23">
    <property type="entry name" value="NEURAL-CADHERIN"/>
    <property type="match status" value="1"/>
</dbReference>
<dbReference type="InterPro" id="IPR013783">
    <property type="entry name" value="Ig-like_fold"/>
</dbReference>
<dbReference type="EMBL" id="CP073346">
    <property type="protein sequence ID" value="UTW06976.1"/>
    <property type="molecule type" value="Genomic_DNA"/>
</dbReference>
<feature type="domain" description="Cadherin" evidence="9">
    <location>
        <begin position="1290"/>
        <end position="1378"/>
    </location>
</feature>
<dbReference type="Pfam" id="PF00028">
    <property type="entry name" value="Cadherin"/>
    <property type="match status" value="4"/>
</dbReference>
<evidence type="ECO:0000256" key="6">
    <source>
        <dbReference type="ARBA" id="ARBA00022989"/>
    </source>
</evidence>
<dbReference type="PANTHER" id="PTHR24025">
    <property type="entry name" value="DESMOGLEIN FAMILY MEMBER"/>
    <property type="match status" value="1"/>
</dbReference>
<feature type="region of interest" description="Disordered" evidence="8">
    <location>
        <begin position="34"/>
        <end position="72"/>
    </location>
</feature>
<feature type="compositionally biased region" description="Low complexity" evidence="8">
    <location>
        <begin position="1605"/>
        <end position="1617"/>
    </location>
</feature>
<organism evidence="10 11">
    <name type="scientific">Pseudomonas benzenivorans</name>
    <dbReference type="NCBI Taxonomy" id="556533"/>
    <lineage>
        <taxon>Bacteria</taxon>
        <taxon>Pseudomonadati</taxon>
        <taxon>Pseudomonadota</taxon>
        <taxon>Gammaproteobacteria</taxon>
        <taxon>Pseudomonadales</taxon>
        <taxon>Pseudomonadaceae</taxon>
        <taxon>Pseudomonas</taxon>
    </lineage>
</organism>
<evidence type="ECO:0000256" key="4">
    <source>
        <dbReference type="ARBA" id="ARBA00022837"/>
    </source>
</evidence>
<keyword evidence="2" id="KW-0812">Transmembrane</keyword>
<keyword evidence="6" id="KW-1133">Transmembrane helix</keyword>
<evidence type="ECO:0000256" key="1">
    <source>
        <dbReference type="ARBA" id="ARBA00004370"/>
    </source>
</evidence>
<gene>
    <name evidence="10" type="ORF">KDW96_17685</name>
</gene>
<dbReference type="SUPFAM" id="SSF51120">
    <property type="entry name" value="beta-Roll"/>
    <property type="match status" value="2"/>
</dbReference>
<feature type="region of interest" description="Disordered" evidence="8">
    <location>
        <begin position="1592"/>
        <end position="1619"/>
    </location>
</feature>
<reference evidence="10" key="1">
    <citation type="submission" date="2021-04" db="EMBL/GenBank/DDBJ databases">
        <title>Oceanospirillales bacteria with DddD are important DMSP degraders in coastal seawater.</title>
        <authorList>
            <person name="Liu J."/>
        </authorList>
    </citation>
    <scope>NUCLEOTIDE SEQUENCE</scope>
    <source>
        <strain evidence="10">D13-4</strain>
    </source>
</reference>
<dbReference type="PROSITE" id="PS50268">
    <property type="entry name" value="CADHERIN_2"/>
    <property type="match status" value="9"/>
</dbReference>
<keyword evidence="11" id="KW-1185">Reference proteome</keyword>
<sequence length="1829" mass="183138">MTLASHKRIRTPGIRPLALEQRFMFDGAAATAGLEPSVPDSLPDAGAATQHSEHAPASQKDTSQNHEKPTTDYSAQQLATADRALNEGRLDVVFIEDNVSDYQSLVDGMKAGIEIVLLDSRGDGLQQMAKYLSGRSEIDAIHLISHGAEGRLNLGALTLDTIALQNRTDDLATLGAALTIDGDLLLYGCAVASGEGNAFVSAMATATGADVAASDNATGSEVLRGDWQLETATGGIEAATPITSPALAAYANILASATLTGGNDTPVLSAGADSIIADTTNTLNSGDQIDGLAGSDTLEISAAQTVTFNATTLTNVEVITISAGIQDITSHDATVAAGQTLAVDASASSAKLTWNGGAETDGTFSITGGAGHDSILGGAGNDTLYGGAGNDTLSGGAGDDLLFGDDGNDTLYGGLGNDTLSGGDGNDFLYGLENDDLIYGGAGNDGISGGDGNDSMWGGIGNDTIIGGNGADLIYGEDGNDWIWGQNDNDLIYGGDGNDTISGDAGNDTLYGGAGNDILRGLNDNDLIYGDAGNDTLSGGAGSDTLFGGADNDTFTGTAAHLDGDTIGDFTTADNILVLGADLSALNNTAASGTIDLGGGQTLTLTGITAASGKFVAVFSGGNTTITLVPNAPPVITSDGGGVNAAVNAAENQTAVTTVTATDGDGDTPTFSISGGADQAKFSIDPNTGVLSFISAPDFENPSDSDGNNSYVVQVTADDGVGGMDIQTITVTVTNVNEAPVITSNGGGVNAAVNAAENQSAVTTVTASDVDGDTPTFSISGGADQAKFSIDPNTGVLSFISAPDFENPSDSDGNNSYVVQVTADDGVGGMDIQTITVTVTNVNEAPVITSNGGGVNAAVNAAENQSAVTTVTASDVDGDTPTFSISGGADQAKFSIDPNTGVLSFISAPDFENPSDSDGNNSYVVQVTADDGVGGMDIQTITVTVTNVNEAPVITSNGGGVNAAVNAAENQSAVTTVTASDVDGDTPTFSISGGADQAKFSIDPNTGVLSFISAPDFENPSDSDGNNSYVVQVTADDGVGGMDIQTITVTVTNVNEAPVITSNGGGVNAAVNAAENQSAVTTVTASDVDGDTPTFSISGGADQAKFSIDPNTGVLSFISAPDFENPSDSDGNNSYVVQVTADDGVGGMDIQTITVTVTNVNEAPVITSNGGGVNAAVNAAENQSAVTTVTASDVDGDTPTFSISGGADQAKFSIDPNTGVLSFISAPDFESPSDSDGNNSYVVQVTADDGVGGMDIQTITVTVTNVNEAPVITSNGGGVNAAVNAAENQSAVTTVTASDGDGDTPTFSISGGADQAKFSIDPNTGVLTFISAPDFENPTDSDGNNSYVVQVTAADGNGGSDIQTITVTVTNVNEAPVITSNGGGVNAAVNAAENQSAVTTVTASDGDSDTPTFSISGGADQAKFSIDPNTGVLTFISAPDFENPTDSDGNNSYVVQVTAADGNGGSDIQTITVTVTNVNEAPVITSNGGGVNAAVNAAENQSAVTTVTASDGDSDTPTFSISGGADQAKFSIDPNTGVLTFISAPDFENPSDSDSNNSYVVQVTADDGNGGTAVQTITVTVTDLGDTAANQAPILPPAPTPAAPPSVGSGPSTTPTLEAPPAPANQPFLHNRALGTSGLVAPPVDASIFDAVFSIPSSAALDLGLGDSSEPALRMLPDFGSTRIVQGSEISLALPLELFSATGEFIILELEALQGDGQGLPDWLTFDPRTGLFSGKAPADFTGKVSVKVIARDSQGNERVIQLELDIVSGEVIDNGDAPEATAAERNAALAPSGRAGLSEQLRHASNRSELAPRLAALTQSVQAARNHT</sequence>
<evidence type="ECO:0000256" key="2">
    <source>
        <dbReference type="ARBA" id="ARBA00022692"/>
    </source>
</evidence>
<dbReference type="InterPro" id="IPR006644">
    <property type="entry name" value="Cadg"/>
</dbReference>
<keyword evidence="5" id="KW-0130">Cell adhesion</keyword>
<keyword evidence="4" id="KW-0106">Calcium</keyword>
<dbReference type="Proteomes" id="UP001059672">
    <property type="component" value="Chromosome"/>
</dbReference>
<dbReference type="SMART" id="SM00112">
    <property type="entry name" value="CA"/>
    <property type="match status" value="9"/>
</dbReference>
<dbReference type="InterPro" id="IPR011049">
    <property type="entry name" value="Serralysin-like_metalloprot_C"/>
</dbReference>
<protein>
    <submittedName>
        <fullName evidence="10">Cadherin domain-containing protein</fullName>
    </submittedName>
</protein>
<dbReference type="InterPro" id="IPR025592">
    <property type="entry name" value="DUF4347"/>
</dbReference>
<dbReference type="Pfam" id="PF05345">
    <property type="entry name" value="He_PIG"/>
    <property type="match status" value="1"/>
</dbReference>
<feature type="domain" description="Cadherin" evidence="9">
    <location>
        <begin position="1184"/>
        <end position="1272"/>
    </location>
</feature>
<dbReference type="InterPro" id="IPR002126">
    <property type="entry name" value="Cadherin-like_dom"/>
</dbReference>
<dbReference type="InterPro" id="IPR018511">
    <property type="entry name" value="Hemolysin-typ_Ca-bd_CS"/>
</dbReference>
<keyword evidence="3" id="KW-0677">Repeat</keyword>
<dbReference type="SUPFAM" id="SSF49313">
    <property type="entry name" value="Cadherin-like"/>
    <property type="match status" value="10"/>
</dbReference>
<feature type="compositionally biased region" description="Pro residues" evidence="8">
    <location>
        <begin position="1594"/>
        <end position="1604"/>
    </location>
</feature>
<feature type="domain" description="Cadherin" evidence="9">
    <location>
        <begin position="1396"/>
        <end position="1484"/>
    </location>
</feature>
<feature type="domain" description="Cadherin" evidence="9">
    <location>
        <begin position="972"/>
        <end position="1060"/>
    </location>
</feature>
<dbReference type="Pfam" id="PF14252">
    <property type="entry name" value="DUF4347"/>
    <property type="match status" value="1"/>
</dbReference>
<evidence type="ECO:0000256" key="8">
    <source>
        <dbReference type="SAM" id="MobiDB-lite"/>
    </source>
</evidence>
<dbReference type="Pfam" id="PF00353">
    <property type="entry name" value="HemolysinCabind"/>
    <property type="match status" value="4"/>
</dbReference>
<accession>A0ABY5H3V2</accession>
<dbReference type="SMART" id="SM00736">
    <property type="entry name" value="CADG"/>
    <property type="match status" value="9"/>
</dbReference>
<feature type="domain" description="Cadherin" evidence="9">
    <location>
        <begin position="760"/>
        <end position="848"/>
    </location>
</feature>
<dbReference type="PROSITE" id="PS00330">
    <property type="entry name" value="HEMOLYSIN_CALCIUM"/>
    <property type="match status" value="4"/>
</dbReference>
<feature type="domain" description="Cadherin" evidence="9">
    <location>
        <begin position="1502"/>
        <end position="1595"/>
    </location>
</feature>
<proteinExistence type="predicted"/>
<evidence type="ECO:0000313" key="11">
    <source>
        <dbReference type="Proteomes" id="UP001059672"/>
    </source>
</evidence>
<dbReference type="InterPro" id="IPR015919">
    <property type="entry name" value="Cadherin-like_sf"/>
</dbReference>
<evidence type="ECO:0000256" key="5">
    <source>
        <dbReference type="ARBA" id="ARBA00022889"/>
    </source>
</evidence>
<dbReference type="PRINTS" id="PR00313">
    <property type="entry name" value="CABNDNGRPT"/>
</dbReference>